<dbReference type="STRING" id="1296565.SAMN05660657_05071"/>
<keyword evidence="3" id="KW-1185">Reference proteome</keyword>
<dbReference type="Proteomes" id="UP000199546">
    <property type="component" value="Unassembled WGS sequence"/>
</dbReference>
<sequence length="68" mass="7423">MTFESVVPCPRCGLPPGDTPPGVSRMTNEPLPPLWICTDCCADEADTDTYGDPPWPPTEWAHPPLGWT</sequence>
<proteinExistence type="predicted"/>
<name>A0A1I7CZ96_9ACTN</name>
<protein>
    <submittedName>
        <fullName evidence="2">Uncharacterized protein</fullName>
    </submittedName>
</protein>
<organism evidence="2 3">
    <name type="scientific">Geodermatophilus amargosae</name>
    <dbReference type="NCBI Taxonomy" id="1296565"/>
    <lineage>
        <taxon>Bacteria</taxon>
        <taxon>Bacillati</taxon>
        <taxon>Actinomycetota</taxon>
        <taxon>Actinomycetes</taxon>
        <taxon>Geodermatophilales</taxon>
        <taxon>Geodermatophilaceae</taxon>
        <taxon>Geodermatophilus</taxon>
    </lineage>
</organism>
<feature type="compositionally biased region" description="Low complexity" evidence="1">
    <location>
        <begin position="58"/>
        <end position="68"/>
    </location>
</feature>
<gene>
    <name evidence="2" type="ORF">SAMN05660657_05071</name>
</gene>
<evidence type="ECO:0000256" key="1">
    <source>
        <dbReference type="SAM" id="MobiDB-lite"/>
    </source>
</evidence>
<dbReference type="RefSeq" id="WP_093584017.1">
    <property type="nucleotide sequence ID" value="NZ_FPBA01000029.1"/>
</dbReference>
<feature type="region of interest" description="Disordered" evidence="1">
    <location>
        <begin position="48"/>
        <end position="68"/>
    </location>
</feature>
<evidence type="ECO:0000313" key="2">
    <source>
        <dbReference type="EMBL" id="SFU04733.1"/>
    </source>
</evidence>
<dbReference type="AlphaFoldDB" id="A0A1I7CZ96"/>
<dbReference type="EMBL" id="FPBA01000029">
    <property type="protein sequence ID" value="SFU04733.1"/>
    <property type="molecule type" value="Genomic_DNA"/>
</dbReference>
<accession>A0A1I7CZ96</accession>
<reference evidence="3" key="1">
    <citation type="submission" date="2016-10" db="EMBL/GenBank/DDBJ databases">
        <authorList>
            <person name="Varghese N."/>
            <person name="Submissions S."/>
        </authorList>
    </citation>
    <scope>NUCLEOTIDE SEQUENCE [LARGE SCALE GENOMIC DNA]</scope>
    <source>
        <strain evidence="3">DSM 46136</strain>
    </source>
</reference>
<evidence type="ECO:0000313" key="3">
    <source>
        <dbReference type="Proteomes" id="UP000199546"/>
    </source>
</evidence>